<sequence>MSILPIPAEELRPFASKTMKFEGADHGSEISFFYVDNEPGQGPGLHRHPYSETWVVIEGEATIRIGDDTIVAHPTDTAVVVPMVWHGFTNTGTGPLRIMCIHASDRIIQEFMDGEEP</sequence>
<gene>
    <name evidence="3" type="ORF">GCM10009775_30440</name>
</gene>
<evidence type="ECO:0000256" key="1">
    <source>
        <dbReference type="ARBA" id="ARBA00022723"/>
    </source>
</evidence>
<evidence type="ECO:0000313" key="4">
    <source>
        <dbReference type="Proteomes" id="UP001501343"/>
    </source>
</evidence>
<dbReference type="Pfam" id="PF07883">
    <property type="entry name" value="Cupin_2"/>
    <property type="match status" value="1"/>
</dbReference>
<name>A0ABN2PXR4_9MICO</name>
<comment type="caution">
    <text evidence="3">The sequence shown here is derived from an EMBL/GenBank/DDBJ whole genome shotgun (WGS) entry which is preliminary data.</text>
</comment>
<dbReference type="RefSeq" id="WP_248152802.1">
    <property type="nucleotide sequence ID" value="NZ_BAAAOF010000007.1"/>
</dbReference>
<accession>A0ABN2PXR4</accession>
<keyword evidence="1" id="KW-0479">Metal-binding</keyword>
<dbReference type="InterPro" id="IPR011051">
    <property type="entry name" value="RmlC_Cupin_sf"/>
</dbReference>
<dbReference type="SUPFAM" id="SSF51182">
    <property type="entry name" value="RmlC-like cupins"/>
    <property type="match status" value="1"/>
</dbReference>
<dbReference type="PANTHER" id="PTHR35848">
    <property type="entry name" value="OXALATE-BINDING PROTEIN"/>
    <property type="match status" value="1"/>
</dbReference>
<protein>
    <submittedName>
        <fullName evidence="3">Cupin domain-containing protein</fullName>
    </submittedName>
</protein>
<reference evidence="3 4" key="1">
    <citation type="journal article" date="2019" name="Int. J. Syst. Evol. Microbiol.">
        <title>The Global Catalogue of Microorganisms (GCM) 10K type strain sequencing project: providing services to taxonomists for standard genome sequencing and annotation.</title>
        <authorList>
            <consortium name="The Broad Institute Genomics Platform"/>
            <consortium name="The Broad Institute Genome Sequencing Center for Infectious Disease"/>
            <person name="Wu L."/>
            <person name="Ma J."/>
        </authorList>
    </citation>
    <scope>NUCLEOTIDE SEQUENCE [LARGE SCALE GENOMIC DNA]</scope>
    <source>
        <strain evidence="3 4">JCM 14900</strain>
    </source>
</reference>
<dbReference type="EMBL" id="BAAAOF010000007">
    <property type="protein sequence ID" value="GAA1936473.1"/>
    <property type="molecule type" value="Genomic_DNA"/>
</dbReference>
<dbReference type="InterPro" id="IPR014710">
    <property type="entry name" value="RmlC-like_jellyroll"/>
</dbReference>
<dbReference type="Proteomes" id="UP001501343">
    <property type="component" value="Unassembled WGS sequence"/>
</dbReference>
<evidence type="ECO:0000259" key="2">
    <source>
        <dbReference type="Pfam" id="PF07883"/>
    </source>
</evidence>
<dbReference type="PANTHER" id="PTHR35848:SF6">
    <property type="entry name" value="CUPIN TYPE-2 DOMAIN-CONTAINING PROTEIN"/>
    <property type="match status" value="1"/>
</dbReference>
<dbReference type="InterPro" id="IPR013096">
    <property type="entry name" value="Cupin_2"/>
</dbReference>
<evidence type="ECO:0000313" key="3">
    <source>
        <dbReference type="EMBL" id="GAA1936473.1"/>
    </source>
</evidence>
<keyword evidence="4" id="KW-1185">Reference proteome</keyword>
<proteinExistence type="predicted"/>
<dbReference type="InterPro" id="IPR051610">
    <property type="entry name" value="GPI/OXD"/>
</dbReference>
<dbReference type="Gene3D" id="2.60.120.10">
    <property type="entry name" value="Jelly Rolls"/>
    <property type="match status" value="1"/>
</dbReference>
<organism evidence="3 4">
    <name type="scientific">Microbacterium aoyamense</name>
    <dbReference type="NCBI Taxonomy" id="344166"/>
    <lineage>
        <taxon>Bacteria</taxon>
        <taxon>Bacillati</taxon>
        <taxon>Actinomycetota</taxon>
        <taxon>Actinomycetes</taxon>
        <taxon>Micrococcales</taxon>
        <taxon>Microbacteriaceae</taxon>
        <taxon>Microbacterium</taxon>
    </lineage>
</organism>
<feature type="domain" description="Cupin type-2" evidence="2">
    <location>
        <begin position="35"/>
        <end position="101"/>
    </location>
</feature>